<dbReference type="PANTHER" id="PTHR30032">
    <property type="entry name" value="N-ACETYLMURAMOYL-L-ALANINE AMIDASE-RELATED"/>
    <property type="match status" value="1"/>
</dbReference>
<dbReference type="NCBIfam" id="TIGR02669">
    <property type="entry name" value="SpoIID_LytB"/>
    <property type="match status" value="1"/>
</dbReference>
<feature type="signal peptide" evidence="1">
    <location>
        <begin position="1"/>
        <end position="26"/>
    </location>
</feature>
<keyword evidence="4" id="KW-1185">Reference proteome</keyword>
<feature type="chain" id="PRO_5046436475" evidence="1">
    <location>
        <begin position="27"/>
        <end position="671"/>
    </location>
</feature>
<dbReference type="InterPro" id="IPR051922">
    <property type="entry name" value="Bact_Sporulation_Assoc"/>
</dbReference>
<dbReference type="Pfam" id="PF08310">
    <property type="entry name" value="LGFP"/>
    <property type="match status" value="4"/>
</dbReference>
<keyword evidence="1" id="KW-0732">Signal</keyword>
<dbReference type="Pfam" id="PF08486">
    <property type="entry name" value="SpoIID"/>
    <property type="match status" value="1"/>
</dbReference>
<comment type="caution">
    <text evidence="3">The sequence shown here is derived from an EMBL/GenBank/DDBJ whole genome shotgun (WGS) entry which is preliminary data.</text>
</comment>
<dbReference type="EMBL" id="JBFNQN010000007">
    <property type="protein sequence ID" value="MEW9265428.1"/>
    <property type="molecule type" value="Genomic_DNA"/>
</dbReference>
<accession>A0ABV3P739</accession>
<reference evidence="3 4" key="1">
    <citation type="submission" date="2024-07" db="EMBL/GenBank/DDBJ databases">
        <authorList>
            <person name="Thanompreechachai J."/>
            <person name="Duangmal K."/>
        </authorList>
    </citation>
    <scope>NUCLEOTIDE SEQUENCE [LARGE SCALE GENOMIC DNA]</scope>
    <source>
        <strain evidence="3 4">KCTC 19886</strain>
    </source>
</reference>
<organism evidence="3 4">
    <name type="scientific">Kineococcus endophyticus</name>
    <dbReference type="NCBI Taxonomy" id="1181883"/>
    <lineage>
        <taxon>Bacteria</taxon>
        <taxon>Bacillati</taxon>
        <taxon>Actinomycetota</taxon>
        <taxon>Actinomycetes</taxon>
        <taxon>Kineosporiales</taxon>
        <taxon>Kineosporiaceae</taxon>
        <taxon>Kineococcus</taxon>
    </lineage>
</organism>
<gene>
    <name evidence="3" type="ORF">AB1207_11765</name>
</gene>
<feature type="domain" description="Sporulation stage II protein D amidase enhancer LytB N-terminal" evidence="2">
    <location>
        <begin position="193"/>
        <end position="290"/>
    </location>
</feature>
<dbReference type="InterPro" id="IPR013486">
    <property type="entry name" value="SpoIID/LytB"/>
</dbReference>
<dbReference type="RefSeq" id="WP_367638497.1">
    <property type="nucleotide sequence ID" value="NZ_JBFNQN010000007.1"/>
</dbReference>
<dbReference type="Proteomes" id="UP001555826">
    <property type="component" value="Unassembled WGS sequence"/>
</dbReference>
<dbReference type="InterPro" id="IPR013207">
    <property type="entry name" value="LGFP"/>
</dbReference>
<dbReference type="PANTHER" id="PTHR30032:SF4">
    <property type="entry name" value="AMIDASE ENHANCER"/>
    <property type="match status" value="1"/>
</dbReference>
<protein>
    <submittedName>
        <fullName evidence="3">SpoIID/LytB domain-containing protein</fullName>
    </submittedName>
</protein>
<evidence type="ECO:0000256" key="1">
    <source>
        <dbReference type="SAM" id="SignalP"/>
    </source>
</evidence>
<proteinExistence type="predicted"/>
<dbReference type="InterPro" id="IPR013693">
    <property type="entry name" value="SpoIID/LytB_N"/>
</dbReference>
<evidence type="ECO:0000313" key="4">
    <source>
        <dbReference type="Proteomes" id="UP001555826"/>
    </source>
</evidence>
<sequence length="671" mass="68973">MRTRTRRLTRALAATAVALTATGTLATLTTLPAQADEVRPAVGGAFAVVGHGYGHGIGMSQWGAQSRALSGQSYRTILDFYYPGTSVGNQANRTLRVGLTSFANAAVAVTAPTSAQLTLSSSGQKIGAGQRLVVAPSGNGLSATVGSGNAANGGWKETWGGTVTISGPDGVLLQKGDGTFVRYDGTIRIVTGSTLTVVNDVPLETYLRGVVPAESPSSFHPEALKAQAVAARSYAMSVLNPQAQTDICDTTACQVYRGSELRDRNGATTWTTPASTDSAIAATAGEIRSYGGQVAFTQFSSSNGGWTVTGSKPYLTARADPFSGPGAAAGSSVADWSATVPATAFDSACGNAGSATGLVITGRDGRGDYGGRVTSAKLLCTNGTATLTGTRIRQLAGLRSDWFSIVSAVQQRYGALGGASGPLGGATSAELATPNGQGSYQHFAGGSIYASAAGAWDVRGAIRSEWARLGWENGLGFPTTGDSRTPNGVGFYNHFQGGSVYFSPATGAHAVRGAIRSEWARLGWENGMGFPSTSDAPTPNGIGWYTQFQGGSIYWTPFAGAHAVRGAILQEWGSLGWENGGLGFPVTSDAALPNGRGFFTRFQGGSIYWGPTSGVHAVRGAVYDAWAAQGWENGSLGMPTGDEVWNGTTLTQTFQGGTLSFSSTTGKVARV</sequence>
<name>A0ABV3P739_9ACTN</name>
<evidence type="ECO:0000259" key="2">
    <source>
        <dbReference type="Pfam" id="PF08486"/>
    </source>
</evidence>
<evidence type="ECO:0000313" key="3">
    <source>
        <dbReference type="EMBL" id="MEW9265428.1"/>
    </source>
</evidence>